<accession>A0A9X3CTA9</accession>
<feature type="transmembrane region" description="Helical" evidence="1">
    <location>
        <begin position="20"/>
        <end position="37"/>
    </location>
</feature>
<evidence type="ECO:0000256" key="1">
    <source>
        <dbReference type="SAM" id="Phobius"/>
    </source>
</evidence>
<protein>
    <submittedName>
        <fullName evidence="2">Uncharacterized protein</fullName>
    </submittedName>
</protein>
<reference evidence="2" key="1">
    <citation type="submission" date="2022-02" db="EMBL/GenBank/DDBJ databases">
        <title>Vibrio sp. nov, a new bacterium isolated from seawater.</title>
        <authorList>
            <person name="Yuan Y."/>
        </authorList>
    </citation>
    <scope>NUCLEOTIDE SEQUENCE</scope>
    <source>
        <strain evidence="2">ZSDZ65</strain>
    </source>
</reference>
<name>A0A9X3CTA9_9VIBR</name>
<keyword evidence="1" id="KW-0812">Transmembrane</keyword>
<keyword evidence="1" id="KW-0472">Membrane</keyword>
<gene>
    <name evidence="2" type="ORF">MD535_24990</name>
</gene>
<keyword evidence="3" id="KW-1185">Reference proteome</keyword>
<organism evidence="2 3">
    <name type="scientific">Vibrio qingdaonensis</name>
    <dbReference type="NCBI Taxonomy" id="2829491"/>
    <lineage>
        <taxon>Bacteria</taxon>
        <taxon>Pseudomonadati</taxon>
        <taxon>Pseudomonadota</taxon>
        <taxon>Gammaproteobacteria</taxon>
        <taxon>Vibrionales</taxon>
        <taxon>Vibrionaceae</taxon>
        <taxon>Vibrio</taxon>
    </lineage>
</organism>
<keyword evidence="1" id="KW-1133">Transmembrane helix</keyword>
<feature type="transmembrane region" description="Helical" evidence="1">
    <location>
        <begin position="119"/>
        <end position="140"/>
    </location>
</feature>
<dbReference type="Proteomes" id="UP001155587">
    <property type="component" value="Unassembled WGS sequence"/>
</dbReference>
<dbReference type="AlphaFoldDB" id="A0A9X3CTA9"/>
<sequence length="151" mass="17615">MSVNDDILTVRTGFHKRRNMVALPWLIVSIFLTYVWSEAIPDLAWEKQFAIDKIELRQKDKEQIEEWLLEATKDNNSEGEKYYSGRVKDYDQLIKSYRVYAEKEGDLTIFTYLEMPRSILIDVEVLFTHGVGAVLALHALKISGSKKTWWG</sequence>
<dbReference type="RefSeq" id="WP_265677974.1">
    <property type="nucleotide sequence ID" value="NZ_JAKRRY010000079.1"/>
</dbReference>
<evidence type="ECO:0000313" key="2">
    <source>
        <dbReference type="EMBL" id="MCW8349243.1"/>
    </source>
</evidence>
<dbReference type="EMBL" id="JAKRRY010000079">
    <property type="protein sequence ID" value="MCW8349243.1"/>
    <property type="molecule type" value="Genomic_DNA"/>
</dbReference>
<proteinExistence type="predicted"/>
<evidence type="ECO:0000313" key="3">
    <source>
        <dbReference type="Proteomes" id="UP001155587"/>
    </source>
</evidence>
<comment type="caution">
    <text evidence="2">The sequence shown here is derived from an EMBL/GenBank/DDBJ whole genome shotgun (WGS) entry which is preliminary data.</text>
</comment>